<dbReference type="Gene3D" id="3.20.20.70">
    <property type="entry name" value="Aldolase class I"/>
    <property type="match status" value="1"/>
</dbReference>
<keyword evidence="2" id="KW-0479">Metal-binding</keyword>
<reference evidence="7" key="1">
    <citation type="submission" date="2016-10" db="EMBL/GenBank/DDBJ databases">
        <authorList>
            <person name="Varghese N."/>
            <person name="Submissions S."/>
        </authorList>
    </citation>
    <scope>NUCLEOTIDE SEQUENCE [LARGE SCALE GENOMIC DNA]</scope>
    <source>
        <strain evidence="7">DSM 44654</strain>
    </source>
</reference>
<dbReference type="GO" id="GO:0046872">
    <property type="term" value="F:metal ion binding"/>
    <property type="evidence" value="ECO:0007669"/>
    <property type="project" value="UniProtKB-KW"/>
</dbReference>
<dbReference type="PANTHER" id="PTHR11228:SF7">
    <property type="entry name" value="PQQA PEPTIDE CYCLASE"/>
    <property type="match status" value="1"/>
</dbReference>
<evidence type="ECO:0000313" key="7">
    <source>
        <dbReference type="Proteomes" id="UP000198878"/>
    </source>
</evidence>
<proteinExistence type="predicted"/>
<dbReference type="SFLD" id="SFLDS00029">
    <property type="entry name" value="Radical_SAM"/>
    <property type="match status" value="1"/>
</dbReference>
<dbReference type="InterPro" id="IPR050377">
    <property type="entry name" value="Radical_SAM_PqqE_MftC-like"/>
</dbReference>
<dbReference type="InterPro" id="IPR058240">
    <property type="entry name" value="rSAM_sf"/>
</dbReference>
<evidence type="ECO:0000256" key="1">
    <source>
        <dbReference type="ARBA" id="ARBA00022691"/>
    </source>
</evidence>
<dbReference type="InterPro" id="IPR007197">
    <property type="entry name" value="rSAM"/>
</dbReference>
<dbReference type="GO" id="GO:0003824">
    <property type="term" value="F:catalytic activity"/>
    <property type="evidence" value="ECO:0007669"/>
    <property type="project" value="InterPro"/>
</dbReference>
<evidence type="ECO:0000313" key="6">
    <source>
        <dbReference type="EMBL" id="SEF24251.1"/>
    </source>
</evidence>
<sequence>MTPRLPRPEDIAAAVDDARGLGEGTQDPHVRAALSADIARSLAPGGSTFAPPQVWNARHFPVSVDDVGIVVSVDADNPGSLVGCAVVGPGRFVGGDDNDAFGRWNRLVAWLPRVGEHRIIRGHGGEIVPGRLADLVDASRALAVHGIRRPVQLDLDISMACTSACTFCFSASYRTATRSTRQMRPSAIDRVISSATRMGVKLVRFDGGGDPLTHPYFPRAVETCAAHSLRTAVLTAGDLLSPEIVDVLVESGTYLRVSLNAGTDETRSLLHGTNAGRFGLSRILNQIAYADRQRRVRYRDLPRPAMMIGATSMIHPLSVGEVFRTAERARSAGADHLSFRVVLGAGHSVSFSERQNDSYAEQRHRVLDELVDENFQVFFPTRPLTDTGYVPAQHFTTCRACTHRALVETGADPAAPALVPCGRYRGEGYLSSSLDDGRTVFDILDQERGLDEVWMSSRMRNMVQQFPRACGDCIDRSVNQMLEGIDSALTADPEAAFFRFQALDVPSIISGLG</sequence>
<feature type="domain" description="Radical SAM core" evidence="5">
    <location>
        <begin position="147"/>
        <end position="380"/>
    </location>
</feature>
<dbReference type="PANTHER" id="PTHR11228">
    <property type="entry name" value="RADICAL SAM DOMAIN PROTEIN"/>
    <property type="match status" value="1"/>
</dbReference>
<keyword evidence="4" id="KW-0411">Iron-sulfur</keyword>
<evidence type="ECO:0000256" key="4">
    <source>
        <dbReference type="ARBA" id="ARBA00023014"/>
    </source>
</evidence>
<dbReference type="GO" id="GO:0051536">
    <property type="term" value="F:iron-sulfur cluster binding"/>
    <property type="evidence" value="ECO:0007669"/>
    <property type="project" value="UniProtKB-KW"/>
</dbReference>
<dbReference type="Pfam" id="PF04055">
    <property type="entry name" value="Radical_SAM"/>
    <property type="match status" value="1"/>
</dbReference>
<gene>
    <name evidence="6" type="ORF">SAMN05421837_102629</name>
</gene>
<protein>
    <submittedName>
        <fullName evidence="6">Radical SAM superfamily enzyme, MoaA/NifB/PqqE/SkfB family</fullName>
    </submittedName>
</protein>
<evidence type="ECO:0000256" key="3">
    <source>
        <dbReference type="ARBA" id="ARBA00023004"/>
    </source>
</evidence>
<dbReference type="EMBL" id="FNUJ01000002">
    <property type="protein sequence ID" value="SEF24251.1"/>
    <property type="molecule type" value="Genomic_DNA"/>
</dbReference>
<dbReference type="PROSITE" id="PS51918">
    <property type="entry name" value="RADICAL_SAM"/>
    <property type="match status" value="1"/>
</dbReference>
<dbReference type="SUPFAM" id="SSF102114">
    <property type="entry name" value="Radical SAM enzymes"/>
    <property type="match status" value="1"/>
</dbReference>
<evidence type="ECO:0000256" key="2">
    <source>
        <dbReference type="ARBA" id="ARBA00022723"/>
    </source>
</evidence>
<dbReference type="STRING" id="218821.SAMN05421837_102629"/>
<keyword evidence="3" id="KW-0408">Iron</keyword>
<accession>A0A1H5QFU6</accession>
<dbReference type="AlphaFoldDB" id="A0A1H5QFU6"/>
<dbReference type="InterPro" id="IPR013785">
    <property type="entry name" value="Aldolase_TIM"/>
</dbReference>
<name>A0A1H5QFU6_9PSEU</name>
<dbReference type="Proteomes" id="UP000198878">
    <property type="component" value="Unassembled WGS sequence"/>
</dbReference>
<organism evidence="6 7">
    <name type="scientific">Amycolatopsis pretoriensis</name>
    <dbReference type="NCBI Taxonomy" id="218821"/>
    <lineage>
        <taxon>Bacteria</taxon>
        <taxon>Bacillati</taxon>
        <taxon>Actinomycetota</taxon>
        <taxon>Actinomycetes</taxon>
        <taxon>Pseudonocardiales</taxon>
        <taxon>Pseudonocardiaceae</taxon>
        <taxon>Amycolatopsis</taxon>
    </lineage>
</organism>
<keyword evidence="1" id="KW-0949">S-adenosyl-L-methionine</keyword>
<keyword evidence="7" id="KW-1185">Reference proteome</keyword>
<dbReference type="SFLD" id="SFLDG01067">
    <property type="entry name" value="SPASM/twitch_domain_containing"/>
    <property type="match status" value="1"/>
</dbReference>
<dbReference type="CDD" id="cd01335">
    <property type="entry name" value="Radical_SAM"/>
    <property type="match status" value="1"/>
</dbReference>
<evidence type="ECO:0000259" key="5">
    <source>
        <dbReference type="PROSITE" id="PS51918"/>
    </source>
</evidence>